<accession>K6ZLN0</accession>
<dbReference type="AlphaFoldDB" id="K6ZLN0"/>
<organism evidence="1 2">
    <name type="scientific">Paraglaciecola polaris LMG 21857</name>
    <dbReference type="NCBI Taxonomy" id="1129793"/>
    <lineage>
        <taxon>Bacteria</taxon>
        <taxon>Pseudomonadati</taxon>
        <taxon>Pseudomonadota</taxon>
        <taxon>Gammaproteobacteria</taxon>
        <taxon>Alteromonadales</taxon>
        <taxon>Alteromonadaceae</taxon>
        <taxon>Paraglaciecola</taxon>
    </lineage>
</organism>
<evidence type="ECO:0000313" key="2">
    <source>
        <dbReference type="Proteomes" id="UP000006322"/>
    </source>
</evidence>
<sequence>MDISNNGNINAAFASGVQGVQQSSKQVTQAAHEIANLNGDFEQPSSATGASLTDSLVDLKTAALGVEASAKVVDVANDTVGTLLDTFA</sequence>
<dbReference type="EMBL" id="BAER01000014">
    <property type="protein sequence ID" value="GAC31242.1"/>
    <property type="molecule type" value="Genomic_DNA"/>
</dbReference>
<dbReference type="OrthoDB" id="6388153at2"/>
<gene>
    <name evidence="1" type="ORF">GPLA_0323</name>
</gene>
<name>K6ZLN0_9ALTE</name>
<evidence type="ECO:0000313" key="1">
    <source>
        <dbReference type="EMBL" id="GAC31242.1"/>
    </source>
</evidence>
<protein>
    <submittedName>
        <fullName evidence="1">Uncharacterized protein</fullName>
    </submittedName>
</protein>
<dbReference type="Proteomes" id="UP000006322">
    <property type="component" value="Unassembled WGS sequence"/>
</dbReference>
<proteinExistence type="predicted"/>
<dbReference type="RefSeq" id="WP_007103048.1">
    <property type="nucleotide sequence ID" value="NZ_BAER01000014.1"/>
</dbReference>
<comment type="caution">
    <text evidence="1">The sequence shown here is derived from an EMBL/GenBank/DDBJ whole genome shotgun (WGS) entry which is preliminary data.</text>
</comment>
<keyword evidence="2" id="KW-1185">Reference proteome</keyword>
<reference evidence="2" key="1">
    <citation type="journal article" date="2014" name="Environ. Microbiol.">
        <title>Comparative genomics of the marine bacterial genus Glaciecola reveals the high degree of genomic diversity and genomic characteristic for cold adaptation.</title>
        <authorList>
            <person name="Qin Q.L."/>
            <person name="Xie B.B."/>
            <person name="Yu Y."/>
            <person name="Shu Y.L."/>
            <person name="Rong J.C."/>
            <person name="Zhang Y.J."/>
            <person name="Zhao D.L."/>
            <person name="Chen X.L."/>
            <person name="Zhang X.Y."/>
            <person name="Chen B."/>
            <person name="Zhou B.C."/>
            <person name="Zhang Y.Z."/>
        </authorList>
    </citation>
    <scope>NUCLEOTIDE SEQUENCE [LARGE SCALE GENOMIC DNA]</scope>
    <source>
        <strain evidence="2">LMG 21857</strain>
    </source>
</reference>
<dbReference type="STRING" id="1129793.GPLA_0323"/>